<gene>
    <name evidence="2" type="ORF">VaNZ11_014382</name>
</gene>
<comment type="caution">
    <text evidence="2">The sequence shown here is derived from an EMBL/GenBank/DDBJ whole genome shotgun (WGS) entry which is preliminary data.</text>
</comment>
<proteinExistence type="predicted"/>
<dbReference type="EMBL" id="BSDZ01000086">
    <property type="protein sequence ID" value="GLI69693.1"/>
    <property type="molecule type" value="Genomic_DNA"/>
</dbReference>
<protein>
    <recommendedName>
        <fullName evidence="4">Secreted protein</fullName>
    </recommendedName>
</protein>
<feature type="signal peptide" evidence="1">
    <location>
        <begin position="1"/>
        <end position="20"/>
    </location>
</feature>
<feature type="chain" id="PRO_5047125602" description="Secreted protein" evidence="1">
    <location>
        <begin position="21"/>
        <end position="165"/>
    </location>
</feature>
<accession>A0ABQ5SIA9</accession>
<reference evidence="2 3" key="1">
    <citation type="journal article" date="2023" name="IScience">
        <title>Expanded male sex-determining region conserved during the evolution of homothallism in the green alga Volvox.</title>
        <authorList>
            <person name="Yamamoto K."/>
            <person name="Matsuzaki R."/>
            <person name="Mahakham W."/>
            <person name="Heman W."/>
            <person name="Sekimoto H."/>
            <person name="Kawachi M."/>
            <person name="Minakuchi Y."/>
            <person name="Toyoda A."/>
            <person name="Nozaki H."/>
        </authorList>
    </citation>
    <scope>NUCLEOTIDE SEQUENCE [LARGE SCALE GENOMIC DNA]</scope>
    <source>
        <strain evidence="2 3">NIES-4468</strain>
    </source>
</reference>
<keyword evidence="3" id="KW-1185">Reference proteome</keyword>
<evidence type="ECO:0000313" key="2">
    <source>
        <dbReference type="EMBL" id="GLI69693.1"/>
    </source>
</evidence>
<sequence length="165" mass="17824">MLDQVRLLLVLVCRTAVTAPKRTLASLPAVNWCRHERGKSGSVVQSADEFRLSVSMDAVTKLSHYTRCGQASSHLQPHFTQFLRPVDKKVESLHAAGCLNLRHTLNSHNGREASSIKTAEEVLACHSSLLCARSDAAALGGIVGIRGVSGEVCMHTVPLHGLFCD</sequence>
<evidence type="ECO:0000256" key="1">
    <source>
        <dbReference type="SAM" id="SignalP"/>
    </source>
</evidence>
<name>A0ABQ5SIA9_9CHLO</name>
<evidence type="ECO:0000313" key="3">
    <source>
        <dbReference type="Proteomes" id="UP001165090"/>
    </source>
</evidence>
<keyword evidence="1" id="KW-0732">Signal</keyword>
<organism evidence="2 3">
    <name type="scientific">Volvox africanus</name>
    <dbReference type="NCBI Taxonomy" id="51714"/>
    <lineage>
        <taxon>Eukaryota</taxon>
        <taxon>Viridiplantae</taxon>
        <taxon>Chlorophyta</taxon>
        <taxon>core chlorophytes</taxon>
        <taxon>Chlorophyceae</taxon>
        <taxon>CS clade</taxon>
        <taxon>Chlamydomonadales</taxon>
        <taxon>Volvocaceae</taxon>
        <taxon>Volvox</taxon>
    </lineage>
</organism>
<dbReference type="Proteomes" id="UP001165090">
    <property type="component" value="Unassembled WGS sequence"/>
</dbReference>
<evidence type="ECO:0008006" key="4">
    <source>
        <dbReference type="Google" id="ProtNLM"/>
    </source>
</evidence>